<name>A0ABY1HCH1_9GAMM</name>
<comment type="caution">
    <text evidence="1">The sequence shown here is derived from an EMBL/GenBank/DDBJ whole genome shotgun (WGS) entry which is preliminary data.</text>
</comment>
<evidence type="ECO:0008006" key="3">
    <source>
        <dbReference type="Google" id="ProtNLM"/>
    </source>
</evidence>
<dbReference type="Proteomes" id="UP000182660">
    <property type="component" value="Unassembled WGS sequence"/>
</dbReference>
<proteinExistence type="predicted"/>
<dbReference type="GeneID" id="61296005"/>
<dbReference type="RefSeq" id="WP_075472166.1">
    <property type="nucleotide sequence ID" value="NZ_CAWQZC010000144.1"/>
</dbReference>
<keyword evidence="2" id="KW-1185">Reference proteome</keyword>
<dbReference type="CDD" id="cd18722">
    <property type="entry name" value="PIN_NicB-like"/>
    <property type="match status" value="1"/>
</dbReference>
<accession>A0ABY1HCH1</accession>
<reference evidence="1 2" key="1">
    <citation type="submission" date="2016-11" db="EMBL/GenBank/DDBJ databases">
        <authorList>
            <person name="Klemetsen T."/>
        </authorList>
    </citation>
    <scope>NUCLEOTIDE SEQUENCE [LARGE SCALE GENOMIC DNA]</scope>
    <source>
        <strain evidence="1">MT 2528</strain>
    </source>
</reference>
<gene>
    <name evidence="1" type="ORF">MT2528_2105</name>
</gene>
<sequence>MITRIYIDGYNLYFGCLKNTPYKWLDPVELFRTNLLIRCGVPNSRLHPDCGIKFFTAEISSKASSDPNSVNDQRAYHQALRVHCAGDLNTTKGNYSIDKVKFPKVEKDDEDKDKEPRDCTRVKVWKMEEKQSDVNVALEAVYDVVMDTSIEQVVFVTNDTDILPALKKIKYHNDLGVREPVKIGLVIPRRQHDDDRRPNKELSNIADWTISYIFEDELKRSQLPCRIASPKRAPAIKPTNWFRFPDKVAEILEILSAADVERSIPRAWNWLSKPTPIVEGLPILDVNPDQLMDHEEGLEAVKKHVLAYAEFRRGNPR</sequence>
<protein>
    <recommendedName>
        <fullName evidence="3">NYN domain-containing protein</fullName>
    </recommendedName>
</protein>
<dbReference type="EMBL" id="FPLJ01000051">
    <property type="protein sequence ID" value="SGY91188.1"/>
    <property type="molecule type" value="Genomic_DNA"/>
</dbReference>
<organism evidence="1 2">
    <name type="scientific">Moritella viscosa</name>
    <dbReference type="NCBI Taxonomy" id="80854"/>
    <lineage>
        <taxon>Bacteria</taxon>
        <taxon>Pseudomonadati</taxon>
        <taxon>Pseudomonadota</taxon>
        <taxon>Gammaproteobacteria</taxon>
        <taxon>Alteromonadales</taxon>
        <taxon>Moritellaceae</taxon>
        <taxon>Moritella</taxon>
    </lineage>
</organism>
<evidence type="ECO:0000313" key="2">
    <source>
        <dbReference type="Proteomes" id="UP000182660"/>
    </source>
</evidence>
<dbReference type="Gene3D" id="3.40.50.1010">
    <property type="entry name" value="5'-nuclease"/>
    <property type="match status" value="1"/>
</dbReference>
<evidence type="ECO:0000313" key="1">
    <source>
        <dbReference type="EMBL" id="SGY91188.1"/>
    </source>
</evidence>